<organism evidence="3">
    <name type="scientific">Physcomitrium patens</name>
    <name type="common">Spreading-leaved earth moss</name>
    <name type="synonym">Physcomitrella patens</name>
    <dbReference type="NCBI Taxonomy" id="3218"/>
    <lineage>
        <taxon>Eukaryota</taxon>
        <taxon>Viridiplantae</taxon>
        <taxon>Streptophyta</taxon>
        <taxon>Embryophyta</taxon>
        <taxon>Bryophyta</taxon>
        <taxon>Bryophytina</taxon>
        <taxon>Bryopsida</taxon>
        <taxon>Funariidae</taxon>
        <taxon>Funariales</taxon>
        <taxon>Funariaceae</taxon>
        <taxon>Physcomitrium</taxon>
    </lineage>
</organism>
<evidence type="ECO:0000313" key="3">
    <source>
        <dbReference type="EMBL" id="PNR51258.1"/>
    </source>
</evidence>
<dbReference type="EnsemblPlants" id="Pp3c7_15830V3.1">
    <property type="protein sequence ID" value="PAC:32924602.CDS.1"/>
    <property type="gene ID" value="Pp3c7_15830"/>
</dbReference>
<protein>
    <recommendedName>
        <fullName evidence="2">F-box domain-containing protein</fullName>
    </recommendedName>
</protein>
<dbReference type="InterPro" id="IPR015915">
    <property type="entry name" value="Kelch-typ_b-propeller"/>
</dbReference>
<dbReference type="Gramene" id="Pp3c7_15830V3.2">
    <property type="protein sequence ID" value="PAC:32924603.CDS.1"/>
    <property type="gene ID" value="Pp3c7_15830"/>
</dbReference>
<dbReference type="InterPro" id="IPR036047">
    <property type="entry name" value="F-box-like_dom_sf"/>
</dbReference>
<reference evidence="4" key="3">
    <citation type="submission" date="2020-12" db="UniProtKB">
        <authorList>
            <consortium name="EnsemblPlants"/>
        </authorList>
    </citation>
    <scope>IDENTIFICATION</scope>
</reference>
<dbReference type="FunFam" id="1.20.1280.50:FF:000008">
    <property type="entry name" value="F-box only protein 6"/>
    <property type="match status" value="1"/>
</dbReference>
<dbReference type="SUPFAM" id="SSF117281">
    <property type="entry name" value="Kelch motif"/>
    <property type="match status" value="1"/>
</dbReference>
<dbReference type="Pfam" id="PF00646">
    <property type="entry name" value="F-box"/>
    <property type="match status" value="1"/>
</dbReference>
<dbReference type="GO" id="GO:0004842">
    <property type="term" value="F:ubiquitin-protein transferase activity"/>
    <property type="evidence" value="ECO:0000318"/>
    <property type="project" value="GO_Central"/>
</dbReference>
<dbReference type="CDD" id="cd22157">
    <property type="entry name" value="F-box_AtFBW1-like"/>
    <property type="match status" value="1"/>
</dbReference>
<sequence>MAALGKELPLDILMRIFGFLPVPSLCRLRVVCKQWNALIDSSEFGTLRALAPQQRFYVLLTPSRCCNSDAGWCVLDVADERFYNLDSSYLVDYAKRENPTGDKSYSLDTVDTSGGLFLVSYRRKDVSQRLNVLYVCHPVTKTLKQLPRNVNMAHELILPILTVDYSTKTYKVICLGEQMHMYDSRDSEWSELANPPNKADVVCSAVCNNIVYTVFGERSCHMLLTYNLLEDAWSNEVAELPYNSFVQLVVVSGEVYLVAGSRTSCFCGQEMCLKSFITISKVLTPPRAPEKIACMPETWHALLYPPHQGWNNCDGIPMFVAVALERAIVFTSASGRFVVYDLTKGLWRSVQIRHQYTRKLAASSTTLNPGFLL</sequence>
<dbReference type="OrthoDB" id="582285at2759"/>
<reference evidence="3 5" key="1">
    <citation type="journal article" date="2008" name="Science">
        <title>The Physcomitrella genome reveals evolutionary insights into the conquest of land by plants.</title>
        <authorList>
            <person name="Rensing S."/>
            <person name="Lang D."/>
            <person name="Zimmer A."/>
            <person name="Terry A."/>
            <person name="Salamov A."/>
            <person name="Shapiro H."/>
            <person name="Nishiyama T."/>
            <person name="Perroud P.-F."/>
            <person name="Lindquist E."/>
            <person name="Kamisugi Y."/>
            <person name="Tanahashi T."/>
            <person name="Sakakibara K."/>
            <person name="Fujita T."/>
            <person name="Oishi K."/>
            <person name="Shin-I T."/>
            <person name="Kuroki Y."/>
            <person name="Toyoda A."/>
            <person name="Suzuki Y."/>
            <person name="Hashimoto A."/>
            <person name="Yamaguchi K."/>
            <person name="Sugano A."/>
            <person name="Kohara Y."/>
            <person name="Fujiyama A."/>
            <person name="Anterola A."/>
            <person name="Aoki S."/>
            <person name="Ashton N."/>
            <person name="Barbazuk W.B."/>
            <person name="Barker E."/>
            <person name="Bennetzen J."/>
            <person name="Bezanilla M."/>
            <person name="Blankenship R."/>
            <person name="Cho S.H."/>
            <person name="Dutcher S."/>
            <person name="Estelle M."/>
            <person name="Fawcett J.A."/>
            <person name="Gundlach H."/>
            <person name="Hanada K."/>
            <person name="Heyl A."/>
            <person name="Hicks K.A."/>
            <person name="Hugh J."/>
            <person name="Lohr M."/>
            <person name="Mayer K."/>
            <person name="Melkozernov A."/>
            <person name="Murata T."/>
            <person name="Nelson D."/>
            <person name="Pils B."/>
            <person name="Prigge M."/>
            <person name="Reiss B."/>
            <person name="Renner T."/>
            <person name="Rombauts S."/>
            <person name="Rushton P."/>
            <person name="Sanderfoot A."/>
            <person name="Schween G."/>
            <person name="Shiu S.-H."/>
            <person name="Stueber K."/>
            <person name="Theodoulou F.L."/>
            <person name="Tu H."/>
            <person name="Van de Peer Y."/>
            <person name="Verrier P.J."/>
            <person name="Waters E."/>
            <person name="Wood A."/>
            <person name="Yang L."/>
            <person name="Cove D."/>
            <person name="Cuming A."/>
            <person name="Hasebe M."/>
            <person name="Lucas S."/>
            <person name="Mishler D.B."/>
            <person name="Reski R."/>
            <person name="Grigoriev I."/>
            <person name="Quatrano R.S."/>
            <person name="Boore J.L."/>
        </authorList>
    </citation>
    <scope>NUCLEOTIDE SEQUENCE [LARGE SCALE GENOMIC DNA]</scope>
    <source>
        <strain evidence="4 5">cv. Gransden 2004</strain>
    </source>
</reference>
<dbReference type="EMBL" id="ABEU02000007">
    <property type="protein sequence ID" value="PNR51258.1"/>
    <property type="molecule type" value="Genomic_DNA"/>
</dbReference>
<dbReference type="GO" id="GO:0031146">
    <property type="term" value="P:SCF-dependent proteasomal ubiquitin-dependent protein catabolic process"/>
    <property type="evidence" value="ECO:0000318"/>
    <property type="project" value="GO_Central"/>
</dbReference>
<dbReference type="PROSITE" id="PS50181">
    <property type="entry name" value="FBOX"/>
    <property type="match status" value="1"/>
</dbReference>
<keyword evidence="1" id="KW-0677">Repeat</keyword>
<accession>A0A2K1KBW2</accession>
<dbReference type="Gramene" id="Pp3c7_15830V3.1">
    <property type="protein sequence ID" value="PAC:32924602.CDS.1"/>
    <property type="gene ID" value="Pp3c7_15830"/>
</dbReference>
<dbReference type="Proteomes" id="UP000006727">
    <property type="component" value="Chromosome 7"/>
</dbReference>
<dbReference type="PANTHER" id="PTHR31672:SF2">
    <property type="entry name" value="F-BOX DOMAIN-CONTAINING PROTEIN"/>
    <property type="match status" value="1"/>
</dbReference>
<dbReference type="SUPFAM" id="SSF81383">
    <property type="entry name" value="F-box domain"/>
    <property type="match status" value="1"/>
</dbReference>
<dbReference type="AlphaFoldDB" id="A0A2K1KBW2"/>
<dbReference type="SMART" id="SM00256">
    <property type="entry name" value="FBOX"/>
    <property type="match status" value="1"/>
</dbReference>
<name>A0A2K1KBW2_PHYPA</name>
<proteinExistence type="predicted"/>
<keyword evidence="5" id="KW-1185">Reference proteome</keyword>
<evidence type="ECO:0000256" key="1">
    <source>
        <dbReference type="ARBA" id="ARBA00022737"/>
    </source>
</evidence>
<dbReference type="Gene3D" id="1.20.1280.50">
    <property type="match status" value="1"/>
</dbReference>
<gene>
    <name evidence="4" type="primary">LOC112284682</name>
    <name evidence="3" type="ORF">PHYPA_010444</name>
</gene>
<dbReference type="InterPro" id="IPR001810">
    <property type="entry name" value="F-box_dom"/>
</dbReference>
<evidence type="ECO:0000313" key="4">
    <source>
        <dbReference type="EnsemblPlants" id="PAC:32924602.CDS.1"/>
    </source>
</evidence>
<evidence type="ECO:0000313" key="5">
    <source>
        <dbReference type="Proteomes" id="UP000006727"/>
    </source>
</evidence>
<dbReference type="FunFam" id="2.120.10.80:FF:000228">
    <property type="entry name" value="Predicted protein"/>
    <property type="match status" value="1"/>
</dbReference>
<reference evidence="3 5" key="2">
    <citation type="journal article" date="2018" name="Plant J.">
        <title>The Physcomitrella patens chromosome-scale assembly reveals moss genome structure and evolution.</title>
        <authorList>
            <person name="Lang D."/>
            <person name="Ullrich K.K."/>
            <person name="Murat F."/>
            <person name="Fuchs J."/>
            <person name="Jenkins J."/>
            <person name="Haas F.B."/>
            <person name="Piednoel M."/>
            <person name="Gundlach H."/>
            <person name="Van Bel M."/>
            <person name="Meyberg R."/>
            <person name="Vives C."/>
            <person name="Morata J."/>
            <person name="Symeonidi A."/>
            <person name="Hiss M."/>
            <person name="Muchero W."/>
            <person name="Kamisugi Y."/>
            <person name="Saleh O."/>
            <person name="Blanc G."/>
            <person name="Decker E.L."/>
            <person name="van Gessel N."/>
            <person name="Grimwood J."/>
            <person name="Hayes R.D."/>
            <person name="Graham S.W."/>
            <person name="Gunter L.E."/>
            <person name="McDaniel S.F."/>
            <person name="Hoernstein S.N.W."/>
            <person name="Larsson A."/>
            <person name="Li F.W."/>
            <person name="Perroud P.F."/>
            <person name="Phillips J."/>
            <person name="Ranjan P."/>
            <person name="Rokshar D.S."/>
            <person name="Rothfels C.J."/>
            <person name="Schneider L."/>
            <person name="Shu S."/>
            <person name="Stevenson D.W."/>
            <person name="Thummler F."/>
            <person name="Tillich M."/>
            <person name="Villarreal Aguilar J.C."/>
            <person name="Widiez T."/>
            <person name="Wong G.K."/>
            <person name="Wymore A."/>
            <person name="Zhang Y."/>
            <person name="Zimmer A.D."/>
            <person name="Quatrano R.S."/>
            <person name="Mayer K.F.X."/>
            <person name="Goodstein D."/>
            <person name="Casacuberta J.M."/>
            <person name="Vandepoele K."/>
            <person name="Reski R."/>
            <person name="Cuming A.C."/>
            <person name="Tuskan G.A."/>
            <person name="Maumus F."/>
            <person name="Salse J."/>
            <person name="Schmutz J."/>
            <person name="Rensing S.A."/>
        </authorList>
    </citation>
    <scope>NUCLEOTIDE SEQUENCE [LARGE SCALE GENOMIC DNA]</scope>
    <source>
        <strain evidence="4 5">cv. Gransden 2004</strain>
    </source>
</reference>
<dbReference type="PANTHER" id="PTHR31672">
    <property type="entry name" value="BNACNNG10540D PROTEIN"/>
    <property type="match status" value="1"/>
</dbReference>
<evidence type="ECO:0000259" key="2">
    <source>
        <dbReference type="PROSITE" id="PS50181"/>
    </source>
</evidence>
<dbReference type="EnsemblPlants" id="Pp3c7_15830V3.2">
    <property type="protein sequence ID" value="PAC:32924603.CDS.1"/>
    <property type="gene ID" value="Pp3c7_15830"/>
</dbReference>
<dbReference type="InterPro" id="IPR050796">
    <property type="entry name" value="SCF_F-box_component"/>
</dbReference>
<feature type="domain" description="F-box" evidence="2">
    <location>
        <begin position="2"/>
        <end position="50"/>
    </location>
</feature>
<dbReference type="Gene3D" id="2.120.10.80">
    <property type="entry name" value="Kelch-type beta propeller"/>
    <property type="match status" value="1"/>
</dbReference>